<sequence>MYDVFNNSDEANSLYLGEDDDAIGGNMILQGMVKMPIPITTTVAPTGKPEVILALTIVLVVLVIFLIISIFLLLYCVLKRQGGKIERKRVEQEKRRATGIEAAVRSAESTLKTPKQSTQVPSPTPFPIALPRAKSISKKLAVPLTQSETAVEAPPLFINQIFVSRWPDPWQQVNHEPSDFSFELESDSVNDICLQPL</sequence>
<keyword evidence="1" id="KW-1133">Transmembrane helix</keyword>
<dbReference type="WormBase" id="Bm9497">
    <property type="protein sequence ID" value="BM46228"/>
    <property type="gene ID" value="WBGene00229758"/>
</dbReference>
<reference evidence="2" key="1">
    <citation type="journal article" date="2007" name="Science">
        <title>Draft genome of the filarial nematode parasite Brugia malayi.</title>
        <authorList>
            <person name="Ghedin E."/>
            <person name="Wang S."/>
            <person name="Spiro D."/>
            <person name="Caler E."/>
            <person name="Zhao Q."/>
            <person name="Crabtree J."/>
            <person name="Allen J.E."/>
            <person name="Delcher A.L."/>
            <person name="Guiliano D.B."/>
            <person name="Miranda-Saavedra D."/>
            <person name="Angiuoli S.V."/>
            <person name="Creasy T."/>
            <person name="Amedeo P."/>
            <person name="Haas B."/>
            <person name="El-Sayed N.M."/>
            <person name="Wortman J.R."/>
            <person name="Feldblyum T."/>
            <person name="Tallon L."/>
            <person name="Schatz M."/>
            <person name="Shumway M."/>
            <person name="Koo H."/>
            <person name="Salzberg S.L."/>
            <person name="Schobel S."/>
            <person name="Pertea M."/>
            <person name="Pop M."/>
            <person name="White O."/>
            <person name="Barton G.J."/>
            <person name="Carlow C.K."/>
            <person name="Crawford M.J."/>
            <person name="Daub J."/>
            <person name="Dimmic M.W."/>
            <person name="Estes C.F."/>
            <person name="Foster J.M."/>
            <person name="Ganatra M."/>
            <person name="Gregory W.F."/>
            <person name="Johnson N.M."/>
            <person name="Jin J."/>
            <person name="Komuniecki R."/>
            <person name="Korf I."/>
            <person name="Kumar S."/>
            <person name="Laney S."/>
            <person name="Li B.W."/>
            <person name="Li W."/>
            <person name="Lindblom T.H."/>
            <person name="Lustigman S."/>
            <person name="Ma D."/>
            <person name="Maina C.V."/>
            <person name="Martin D.M."/>
            <person name="McCarter J.P."/>
            <person name="McReynolds L."/>
            <person name="Mitreva M."/>
            <person name="Nutman T.B."/>
            <person name="Parkinson J."/>
            <person name="Peregrin-Alvarez J.M."/>
            <person name="Poole C."/>
            <person name="Ren Q."/>
            <person name="Saunders L."/>
            <person name="Sluder A.E."/>
            <person name="Smith K."/>
            <person name="Stanke M."/>
            <person name="Unnasch T.R."/>
            <person name="Ware J."/>
            <person name="Wei A.D."/>
            <person name="Weil G."/>
            <person name="Williams D.J."/>
            <person name="Zhang Y."/>
            <person name="Williams S.A."/>
            <person name="Fraser-Liggett C."/>
            <person name="Slatko B."/>
            <person name="Blaxter M.L."/>
            <person name="Scott A.L."/>
        </authorList>
    </citation>
    <scope>NUCLEOTIDE SEQUENCE</scope>
    <source>
        <strain evidence="2">FR3</strain>
    </source>
</reference>
<gene>
    <name evidence="2 3" type="ORF">Bm9497</name>
    <name evidence="2" type="ORF">BM_Bm9497</name>
</gene>
<name>A0A0I9N8Z3_BRUMA</name>
<keyword evidence="1" id="KW-0812">Transmembrane</keyword>
<dbReference type="EMBL" id="LN856924">
    <property type="protein sequence ID" value="CTP81147.1"/>
    <property type="molecule type" value="Genomic_DNA"/>
</dbReference>
<feature type="transmembrane region" description="Helical" evidence="1">
    <location>
        <begin position="51"/>
        <end position="78"/>
    </location>
</feature>
<evidence type="ECO:0000313" key="2">
    <source>
        <dbReference type="EMBL" id="CTP81147.1"/>
    </source>
</evidence>
<organism evidence="2">
    <name type="scientific">Brugia malayi</name>
    <name type="common">Filarial nematode worm</name>
    <dbReference type="NCBI Taxonomy" id="6279"/>
    <lineage>
        <taxon>Eukaryota</taxon>
        <taxon>Metazoa</taxon>
        <taxon>Ecdysozoa</taxon>
        <taxon>Nematoda</taxon>
        <taxon>Chromadorea</taxon>
        <taxon>Rhabditida</taxon>
        <taxon>Spirurina</taxon>
        <taxon>Spiruromorpha</taxon>
        <taxon>Filarioidea</taxon>
        <taxon>Onchocercidae</taxon>
        <taxon>Brugia</taxon>
    </lineage>
</organism>
<accession>A0A0I9N8Z3</accession>
<proteinExistence type="predicted"/>
<evidence type="ECO:0000256" key="1">
    <source>
        <dbReference type="SAM" id="Phobius"/>
    </source>
</evidence>
<dbReference type="AlphaFoldDB" id="A0A0I9N8Z3"/>
<dbReference type="OMA" id="NMILQGM"/>
<reference evidence="2" key="2">
    <citation type="submission" date="2012-12" db="EMBL/GenBank/DDBJ databases">
        <authorList>
            <person name="Gao Y.W."/>
            <person name="Fan S.T."/>
            <person name="Sun H.T."/>
            <person name="Wang Z."/>
            <person name="Gao X.L."/>
            <person name="Li Y.G."/>
            <person name="Wang T.C."/>
            <person name="Zhang K."/>
            <person name="Xu W.W."/>
            <person name="Yu Z.J."/>
            <person name="Xia X.Z."/>
        </authorList>
    </citation>
    <scope>NUCLEOTIDE SEQUENCE</scope>
    <source>
        <strain evidence="2">FR3</strain>
    </source>
</reference>
<evidence type="ECO:0000313" key="3">
    <source>
        <dbReference type="WormBase" id="Bm9497"/>
    </source>
</evidence>
<keyword evidence="1" id="KW-0472">Membrane</keyword>
<protein>
    <submittedName>
        <fullName evidence="2">Bm9497</fullName>
    </submittedName>
</protein>